<gene>
    <name evidence="1" type="ORF">VMCG_06055</name>
</gene>
<reference evidence="1 2" key="1">
    <citation type="submission" date="2015-09" db="EMBL/GenBank/DDBJ databases">
        <title>Host preference determinants of Valsa canker pathogens revealed by comparative genomics.</title>
        <authorList>
            <person name="Yin Z."/>
            <person name="Huang L."/>
        </authorList>
    </citation>
    <scope>NUCLEOTIDE SEQUENCE [LARGE SCALE GENOMIC DNA]</scope>
    <source>
        <strain evidence="1 2">03-1</strain>
    </source>
</reference>
<name>A0A423WGC3_9PEZI</name>
<dbReference type="OrthoDB" id="6359816at2759"/>
<evidence type="ECO:0000313" key="2">
    <source>
        <dbReference type="Proteomes" id="UP000283895"/>
    </source>
</evidence>
<keyword evidence="2" id="KW-1185">Reference proteome</keyword>
<dbReference type="STRING" id="356882.A0A423WGC3"/>
<sequence length="238" mass="27323">MDNVDCPPSDIQNNYHLPETGEQSDAEITCKGKTGKVHECIICSRFKGTGLTHVSYKEEVETSKVNLDEEDSVRLEPVYLEQRFELWCLADFFPFPNLARYLEEDMIHDFAKYHESVYYPNMENDPQALAVSLEWIRLAIWRAYDNPNARVLQAIWRAYDNPNARVLQALLSIFTFLIEEHFPATSLQALKAEFPGLQKDLEVLRGGPNPASGTTEQKGYTLRAFVTPSSGDERVWYH</sequence>
<dbReference type="EMBL" id="LKEA01000017">
    <property type="protein sequence ID" value="ROW02416.1"/>
    <property type="molecule type" value="Genomic_DNA"/>
</dbReference>
<organism evidence="1 2">
    <name type="scientific">Cytospora schulzeri</name>
    <dbReference type="NCBI Taxonomy" id="448051"/>
    <lineage>
        <taxon>Eukaryota</taxon>
        <taxon>Fungi</taxon>
        <taxon>Dikarya</taxon>
        <taxon>Ascomycota</taxon>
        <taxon>Pezizomycotina</taxon>
        <taxon>Sordariomycetes</taxon>
        <taxon>Sordariomycetidae</taxon>
        <taxon>Diaporthales</taxon>
        <taxon>Cytosporaceae</taxon>
        <taxon>Cytospora</taxon>
    </lineage>
</organism>
<accession>A0A423WGC3</accession>
<dbReference type="Proteomes" id="UP000283895">
    <property type="component" value="Unassembled WGS sequence"/>
</dbReference>
<evidence type="ECO:0000313" key="1">
    <source>
        <dbReference type="EMBL" id="ROW02416.1"/>
    </source>
</evidence>
<proteinExistence type="predicted"/>
<dbReference type="AlphaFoldDB" id="A0A423WGC3"/>
<comment type="caution">
    <text evidence="1">The sequence shown here is derived from an EMBL/GenBank/DDBJ whole genome shotgun (WGS) entry which is preliminary data.</text>
</comment>
<protein>
    <submittedName>
        <fullName evidence="1">Uncharacterized protein</fullName>
    </submittedName>
</protein>